<evidence type="ECO:0000256" key="2">
    <source>
        <dbReference type="ARBA" id="ARBA00022485"/>
    </source>
</evidence>
<dbReference type="SUPFAM" id="SSF102114">
    <property type="entry name" value="Radical SAM enzymes"/>
    <property type="match status" value="1"/>
</dbReference>
<dbReference type="HOGENOM" id="CLU_009273_3_1_10"/>
<evidence type="ECO:0000259" key="7">
    <source>
        <dbReference type="PROSITE" id="PS51918"/>
    </source>
</evidence>
<dbReference type="InterPro" id="IPR058240">
    <property type="entry name" value="rSAM_sf"/>
</dbReference>
<proteinExistence type="predicted"/>
<organism evidence="8 9">
    <name type="scientific">Paraprevotella xylaniphila YIT 11841</name>
    <dbReference type="NCBI Taxonomy" id="762982"/>
    <lineage>
        <taxon>Bacteria</taxon>
        <taxon>Pseudomonadati</taxon>
        <taxon>Bacteroidota</taxon>
        <taxon>Bacteroidia</taxon>
        <taxon>Bacteroidales</taxon>
        <taxon>Prevotellaceae</taxon>
        <taxon>Paraprevotella</taxon>
    </lineage>
</organism>
<dbReference type="SFLD" id="SFLDS00029">
    <property type="entry name" value="Radical_SAM"/>
    <property type="match status" value="1"/>
</dbReference>
<dbReference type="CDD" id="cd01335">
    <property type="entry name" value="Radical_SAM"/>
    <property type="match status" value="1"/>
</dbReference>
<protein>
    <submittedName>
        <fullName evidence="8">Radical SAM domain protein</fullName>
    </submittedName>
</protein>
<dbReference type="RefSeq" id="WP_008627798.1">
    <property type="nucleotide sequence ID" value="NZ_GL883865.1"/>
</dbReference>
<keyword evidence="2" id="KW-0004">4Fe-4S</keyword>
<dbReference type="Gene3D" id="3.20.20.70">
    <property type="entry name" value="Aldolase class I"/>
    <property type="match status" value="1"/>
</dbReference>
<evidence type="ECO:0000256" key="5">
    <source>
        <dbReference type="ARBA" id="ARBA00023004"/>
    </source>
</evidence>
<evidence type="ECO:0000256" key="6">
    <source>
        <dbReference type="ARBA" id="ARBA00023014"/>
    </source>
</evidence>
<reference evidence="8 9" key="1">
    <citation type="submission" date="2011-02" db="EMBL/GenBank/DDBJ databases">
        <authorList>
            <person name="Weinstock G."/>
            <person name="Sodergren E."/>
            <person name="Clifton S."/>
            <person name="Fulton L."/>
            <person name="Fulton B."/>
            <person name="Courtney L."/>
            <person name="Fronick C."/>
            <person name="Harrison M."/>
            <person name="Strong C."/>
            <person name="Farmer C."/>
            <person name="Delahaunty K."/>
            <person name="Markovic C."/>
            <person name="Hall O."/>
            <person name="Minx P."/>
            <person name="Tomlinson C."/>
            <person name="Mitreva M."/>
            <person name="Hou S."/>
            <person name="Chen J."/>
            <person name="Wollam A."/>
            <person name="Pepin K.H."/>
            <person name="Johnson M."/>
            <person name="Bhonagiri V."/>
            <person name="Zhang X."/>
            <person name="Suruliraj S."/>
            <person name="Warren W."/>
            <person name="Chinwalla A."/>
            <person name="Mardis E.R."/>
            <person name="Wilson R.K."/>
        </authorList>
    </citation>
    <scope>NUCLEOTIDE SEQUENCE [LARGE SCALE GENOMIC DNA]</scope>
    <source>
        <strain evidence="8 9">YIT 11841</strain>
    </source>
</reference>
<dbReference type="GO" id="GO:0003824">
    <property type="term" value="F:catalytic activity"/>
    <property type="evidence" value="ECO:0007669"/>
    <property type="project" value="InterPro"/>
</dbReference>
<keyword evidence="9" id="KW-1185">Reference proteome</keyword>
<gene>
    <name evidence="8" type="ORF">HMPREF9442_02086</name>
</gene>
<evidence type="ECO:0000256" key="1">
    <source>
        <dbReference type="ARBA" id="ARBA00001966"/>
    </source>
</evidence>
<feature type="domain" description="Radical SAM core" evidence="7">
    <location>
        <begin position="79"/>
        <end position="321"/>
    </location>
</feature>
<name>F3QV61_9BACT</name>
<dbReference type="GO" id="GO:0046872">
    <property type="term" value="F:metal ion binding"/>
    <property type="evidence" value="ECO:0007669"/>
    <property type="project" value="UniProtKB-KW"/>
</dbReference>
<dbReference type="PROSITE" id="PS51918">
    <property type="entry name" value="RADICAL_SAM"/>
    <property type="match status" value="1"/>
</dbReference>
<dbReference type="NCBIfam" id="TIGR04085">
    <property type="entry name" value="rSAM_more_4Fe4S"/>
    <property type="match status" value="1"/>
</dbReference>
<evidence type="ECO:0000256" key="3">
    <source>
        <dbReference type="ARBA" id="ARBA00022691"/>
    </source>
</evidence>
<dbReference type="Pfam" id="PF04055">
    <property type="entry name" value="Radical_SAM"/>
    <property type="match status" value="1"/>
</dbReference>
<dbReference type="InterPro" id="IPR023885">
    <property type="entry name" value="4Fe4S-binding_SPASM_dom"/>
</dbReference>
<comment type="cofactor">
    <cofactor evidence="1">
        <name>[4Fe-4S] cluster</name>
        <dbReference type="ChEBI" id="CHEBI:49883"/>
    </cofactor>
</comment>
<evidence type="ECO:0000256" key="4">
    <source>
        <dbReference type="ARBA" id="ARBA00022723"/>
    </source>
</evidence>
<dbReference type="UniPathway" id="UPA00782"/>
<dbReference type="InterPro" id="IPR007197">
    <property type="entry name" value="rSAM"/>
</dbReference>
<accession>F3QV61</accession>
<keyword evidence="6" id="KW-0411">Iron-sulfur</keyword>
<keyword evidence="4" id="KW-0479">Metal-binding</keyword>
<evidence type="ECO:0000313" key="9">
    <source>
        <dbReference type="Proteomes" id="UP000005546"/>
    </source>
</evidence>
<dbReference type="Proteomes" id="UP000005546">
    <property type="component" value="Unassembled WGS sequence"/>
</dbReference>
<dbReference type="PANTHER" id="PTHR43787">
    <property type="entry name" value="FEMO COFACTOR BIOSYNTHESIS PROTEIN NIFB-RELATED"/>
    <property type="match status" value="1"/>
</dbReference>
<dbReference type="PANTHER" id="PTHR43787:SF3">
    <property type="entry name" value="ARYLSULFATASE REGULATORY PROTEIN"/>
    <property type="match status" value="1"/>
</dbReference>
<dbReference type="OrthoDB" id="9808591at2"/>
<dbReference type="GO" id="GO:0051539">
    <property type="term" value="F:4 iron, 4 sulfur cluster binding"/>
    <property type="evidence" value="ECO:0007669"/>
    <property type="project" value="UniProtKB-KW"/>
</dbReference>
<dbReference type="eggNOG" id="COG0641">
    <property type="taxonomic scope" value="Bacteria"/>
</dbReference>
<dbReference type="AlphaFoldDB" id="F3QV61"/>
<sequence>MKLSKYSFVIKRGSDYVLYNCWTEKMAVLEDRLREWLESGDVDHIQDIHPEFYDYLLREQFIVDNEVNEAEEVIKKWKEEEGREDCLSLMVNSTLDCNVRCWYCYEKHRANTDLTSETVSSILKLIHKRITTPKLKSVHISFFGGEPLLNFEKTVFPLLIQIDKMCHAENKQFAVSFVSNSYLLSEEIVNKVHSLHLAQPMTVQITLDGNEEIHNKTRHLASGEGTYARILSNMRMAVNKDVQITLRFNCTGNNVRTFVDVLADLKNWSTEEKSKIRIDLQQVWQDTPRTDVDMQVEFKKIRELFMKEGFYVNEVRAVSPSRCYGDHANHFIVNYNGDLYKCSARDFTKENREGVLTSDGDLEWNEKRAVRERIKYGNAACIACRIYPLCHGGCSQGKLEQQGVNGCIKHYTELNKVKIVRDRVEFLLERFV</sequence>
<dbReference type="InterPro" id="IPR013785">
    <property type="entry name" value="Aldolase_TIM"/>
</dbReference>
<dbReference type="SFLD" id="SFLDG01067">
    <property type="entry name" value="SPASM/twitch_domain_containing"/>
    <property type="match status" value="1"/>
</dbReference>
<keyword evidence="3" id="KW-0949">S-adenosyl-L-methionine</keyword>
<dbReference type="EMBL" id="AFBR01000065">
    <property type="protein sequence ID" value="EGG52642.1"/>
    <property type="molecule type" value="Genomic_DNA"/>
</dbReference>
<evidence type="ECO:0000313" key="8">
    <source>
        <dbReference type="EMBL" id="EGG52642.1"/>
    </source>
</evidence>
<keyword evidence="5" id="KW-0408">Iron</keyword>
<comment type="caution">
    <text evidence="8">The sequence shown here is derived from an EMBL/GenBank/DDBJ whole genome shotgun (WGS) entry which is preliminary data.</text>
</comment>
<dbReference type="STRING" id="762982.HMPREF9442_02086"/>